<protein>
    <submittedName>
        <fullName evidence="3">Uncharacterized protein</fullName>
    </submittedName>
</protein>
<feature type="coiled-coil region" evidence="1">
    <location>
        <begin position="405"/>
        <end position="434"/>
    </location>
</feature>
<organism evidence="3">
    <name type="scientific">Siphoviridae sp. ctZd434</name>
    <dbReference type="NCBI Taxonomy" id="2825559"/>
    <lineage>
        <taxon>Viruses</taxon>
        <taxon>Duplodnaviria</taxon>
        <taxon>Heunggongvirae</taxon>
        <taxon>Uroviricota</taxon>
        <taxon>Caudoviricetes</taxon>
    </lineage>
</organism>
<name>A0A8S5UHE3_9CAUD</name>
<proteinExistence type="predicted"/>
<feature type="region of interest" description="Disordered" evidence="2">
    <location>
        <begin position="483"/>
        <end position="502"/>
    </location>
</feature>
<evidence type="ECO:0000313" key="3">
    <source>
        <dbReference type="EMBL" id="DAF93903.1"/>
    </source>
</evidence>
<keyword evidence="1" id="KW-0175">Coiled coil</keyword>
<feature type="region of interest" description="Disordered" evidence="2">
    <location>
        <begin position="224"/>
        <end position="251"/>
    </location>
</feature>
<reference evidence="3" key="1">
    <citation type="journal article" date="2021" name="Proc. Natl. Acad. Sci. U.S.A.">
        <title>A Catalog of Tens of Thousands of Viruses from Human Metagenomes Reveals Hidden Associations with Chronic Diseases.</title>
        <authorList>
            <person name="Tisza M.J."/>
            <person name="Buck C.B."/>
        </authorList>
    </citation>
    <scope>NUCLEOTIDE SEQUENCE</scope>
    <source>
        <strain evidence="3">CtZd434</strain>
    </source>
</reference>
<feature type="compositionally biased region" description="Basic and acidic residues" evidence="2">
    <location>
        <begin position="242"/>
        <end position="251"/>
    </location>
</feature>
<accession>A0A8S5UHE3</accession>
<evidence type="ECO:0000256" key="1">
    <source>
        <dbReference type="SAM" id="Coils"/>
    </source>
</evidence>
<dbReference type="EMBL" id="BK016088">
    <property type="protein sequence ID" value="DAF93903.1"/>
    <property type="molecule type" value="Genomic_DNA"/>
</dbReference>
<evidence type="ECO:0000256" key="2">
    <source>
        <dbReference type="SAM" id="MobiDB-lite"/>
    </source>
</evidence>
<feature type="compositionally biased region" description="Basic and acidic residues" evidence="2">
    <location>
        <begin position="224"/>
        <end position="234"/>
    </location>
</feature>
<sequence length="516" mass="58302">MNEENFIIQSKPIEVASYKNHKEATFLISVLDQPDLYRRIIPADSGEKYCTTMIGYPIVAKLKKNIFGQVSNFGGHEKVEVKLSNGKKKKKFLTHAIGSVIDAWIEDREVEGYDGEQKCILIKAKLWTSRFPEYFKVFDKLWEQGKIQSSWELTPIKVITKGANRIYKTFEFIGNAVLGSDKTGAVPGAGVIEYAEYEDNLDIELADALEKDIADFDIENEQAKEEENLAEKANKTVSTEDAEMKENKNTDIAESKEENIKITEIISADESEKANDVPNDTASLTDYDLFKLISEACRKAISCDWGYVSYWFPEEHTVWFKACNAPTTLDFKLFTYQVENDEVTVSEPQDVKLTVSITDVNDVVAEKDEKIGTLTAELELKDEAVIKAGEKINKLNVEVSELKPYKEQVETAERERIEAEIAEEKETLKANLLKGDLFTEDEISKAEIAELIESRDTAAIKSLIAERYIASFDKEETDIAEHVDTEDTTTSTASLETDDVDESPSAFMKKILTRKK</sequence>